<dbReference type="CDD" id="cd11304">
    <property type="entry name" value="Cadherin_repeat"/>
    <property type="match status" value="1"/>
</dbReference>
<accession>A0A2A2SG36</accession>
<comment type="subcellular location">
    <subcellularLocation>
        <location evidence="1">Secreted</location>
    </subcellularLocation>
</comment>
<dbReference type="SUPFAM" id="SSF49313">
    <property type="entry name" value="Cadherin-like"/>
    <property type="match status" value="1"/>
</dbReference>
<evidence type="ECO:0000313" key="6">
    <source>
        <dbReference type="Proteomes" id="UP000218151"/>
    </source>
</evidence>
<keyword evidence="6" id="KW-1185">Reference proteome</keyword>
<dbReference type="InterPro" id="IPR050557">
    <property type="entry name" value="RTX_toxin/Mannuronan_C5-epim"/>
</dbReference>
<dbReference type="Proteomes" id="UP000218151">
    <property type="component" value="Unassembled WGS sequence"/>
</dbReference>
<organism evidence="5 6">
    <name type="scientific">Sphingomonas lenta</name>
    <dbReference type="NCBI Taxonomy" id="1141887"/>
    <lineage>
        <taxon>Bacteria</taxon>
        <taxon>Pseudomonadati</taxon>
        <taxon>Pseudomonadota</taxon>
        <taxon>Alphaproteobacteria</taxon>
        <taxon>Sphingomonadales</taxon>
        <taxon>Sphingomonadaceae</taxon>
        <taxon>Sphingomonas</taxon>
    </lineage>
</organism>
<gene>
    <name evidence="5" type="ORF">CKY28_11655</name>
</gene>
<comment type="caution">
    <text evidence="5">The sequence shown here is derived from an EMBL/GenBank/DDBJ whole genome shotgun (WGS) entry which is preliminary data.</text>
</comment>
<dbReference type="AlphaFoldDB" id="A0A2A2SG36"/>
<feature type="domain" description="Cadherin" evidence="4">
    <location>
        <begin position="279"/>
        <end position="380"/>
    </location>
</feature>
<dbReference type="GO" id="GO:0007156">
    <property type="term" value="P:homophilic cell adhesion via plasma membrane adhesion molecules"/>
    <property type="evidence" value="ECO:0007669"/>
    <property type="project" value="InterPro"/>
</dbReference>
<dbReference type="Gene3D" id="2.150.10.10">
    <property type="entry name" value="Serralysin-like metalloprotease, C-terminal"/>
    <property type="match status" value="2"/>
</dbReference>
<name>A0A2A2SG36_9SPHN</name>
<dbReference type="InterPro" id="IPR002126">
    <property type="entry name" value="Cadherin-like_dom"/>
</dbReference>
<dbReference type="GO" id="GO:0005576">
    <property type="term" value="C:extracellular region"/>
    <property type="evidence" value="ECO:0007669"/>
    <property type="project" value="UniProtKB-SubCell"/>
</dbReference>
<proteinExistence type="predicted"/>
<keyword evidence="2" id="KW-0964">Secreted</keyword>
<evidence type="ECO:0000313" key="5">
    <source>
        <dbReference type="EMBL" id="PAX08217.1"/>
    </source>
</evidence>
<reference evidence="6" key="1">
    <citation type="submission" date="2017-09" db="EMBL/GenBank/DDBJ databases">
        <authorList>
            <person name="Feng G."/>
            <person name="Zhu H."/>
        </authorList>
    </citation>
    <scope>NUCLEOTIDE SEQUENCE [LARGE SCALE GENOMIC DNA]</scope>
    <source>
        <strain evidence="6">1PNM-20</strain>
    </source>
</reference>
<dbReference type="NCBIfam" id="TIGR01965">
    <property type="entry name" value="VCBS_repeat"/>
    <property type="match status" value="2"/>
</dbReference>
<dbReference type="Pfam" id="PF17963">
    <property type="entry name" value="Big_9"/>
    <property type="match status" value="2"/>
</dbReference>
<dbReference type="InterPro" id="IPR015919">
    <property type="entry name" value="Cadherin-like_sf"/>
</dbReference>
<dbReference type="GO" id="GO:0016020">
    <property type="term" value="C:membrane"/>
    <property type="evidence" value="ECO:0007669"/>
    <property type="project" value="InterPro"/>
</dbReference>
<dbReference type="InterPro" id="IPR001343">
    <property type="entry name" value="Hemolysn_Ca-bd"/>
</dbReference>
<dbReference type="SUPFAM" id="SSF51120">
    <property type="entry name" value="beta-Roll"/>
    <property type="match status" value="3"/>
</dbReference>
<feature type="region of interest" description="Disordered" evidence="3">
    <location>
        <begin position="667"/>
        <end position="687"/>
    </location>
</feature>
<evidence type="ECO:0000256" key="1">
    <source>
        <dbReference type="ARBA" id="ARBA00004613"/>
    </source>
</evidence>
<sequence length="934" mass="99388">MTVKKVNGTGRNDVLRGENGADWIDGGAGDDQLSGNGGADMLFGGKGRDTLDGGAGADYLDAGEGDDLLVYVAAENKGSYDAYNGWTGSDTLRLVLTAAEWDREEVRQDVHRFLAYLPEYNEPDGWKDDPLFAFKSLGLAVVGVNKLEVVVDGKKIDATDKALKLADDKVALSEDDAASALVNLLANDQALDGVRSVKIAQPKNGKVELVRTDFTGASPVAEVRFTPKKGAYDHLAEGQTATEVFTYTVTDKDGDVKTASVQVTVTGTNDAPVLGAARTIATNEAVGTLTGKIKAKDADAGAVITYSWEYDGRFSPFSIDEEGNWEYETDHWWDNYLEGDMREGDSRTHVITVTATDEHGATSSTTLTFTVAGRNDLPDAEDESIGVFEDHGNYPPSEGVTEADGKLAYQGTLRVDDDDSTGPFTAEVVEAPANAFGKLSFVGGNEYGLIVWRVEVDKAKLTALGEEEILEQVYKIRVGDGDGGYVVKELTIRFVGDDNDPVIIVGPDSLAGYVDQTDGVLTAVANIFWSDRDADDEHVIELEALSDDGVGELGLDVIPGYKAQIQLRVTEAEVEALRYDQVKQQYRLTITDRAGHSASEVQTFTLRNDQFRYGGDGGDLVQGDLYERNLLVGGEGGDKIQGGYKADLLFGDAGPALPDLQTNGFSGEAWAGGSGNNDELDGGVGADELTGGAGADRFVLRAGQSNGDLITDFDAAAGDRIVFYDWGAGATLKHLGGGKWEVGAADRSVVEVVTLTGVTELAADAYAFRETPPTWSIGTAGDEVISPDYSNRNVIVGGGGRDQIYGGSHADDIYGDQGPALPAGEQNKLNAYERWYADPERDDIIDGGGGADRMTGGAGADTFVFYTSGGDGDVVTDFDGAAGDRLEFRYWGEGATFTQVDADTWRVSSADGAYQALINFANGAVITPDHYVFL</sequence>
<dbReference type="PROSITE" id="PS50268">
    <property type="entry name" value="CADHERIN_2"/>
    <property type="match status" value="1"/>
</dbReference>
<dbReference type="InterPro" id="IPR018511">
    <property type="entry name" value="Hemolysin-typ_Ca-bd_CS"/>
</dbReference>
<dbReference type="RefSeq" id="WP_095998459.1">
    <property type="nucleotide sequence ID" value="NZ_NSLI01000003.1"/>
</dbReference>
<protein>
    <recommendedName>
        <fullName evidence="4">Cadherin domain-containing protein</fullName>
    </recommendedName>
</protein>
<dbReference type="InterPro" id="IPR011049">
    <property type="entry name" value="Serralysin-like_metalloprot_C"/>
</dbReference>
<evidence type="ECO:0000256" key="2">
    <source>
        <dbReference type="ARBA" id="ARBA00022525"/>
    </source>
</evidence>
<dbReference type="PROSITE" id="PS00330">
    <property type="entry name" value="HEMOLYSIN_CALCIUM"/>
    <property type="match status" value="3"/>
</dbReference>
<dbReference type="Pfam" id="PF00353">
    <property type="entry name" value="HemolysinCabind"/>
    <property type="match status" value="5"/>
</dbReference>
<dbReference type="PRINTS" id="PR00313">
    <property type="entry name" value="CABNDNGRPT"/>
</dbReference>
<dbReference type="PANTHER" id="PTHR38340:SF1">
    <property type="entry name" value="S-LAYER PROTEIN"/>
    <property type="match status" value="1"/>
</dbReference>
<dbReference type="Gene3D" id="2.60.40.60">
    <property type="entry name" value="Cadherins"/>
    <property type="match status" value="1"/>
</dbReference>
<dbReference type="OrthoDB" id="9816550at2"/>
<evidence type="ECO:0000256" key="3">
    <source>
        <dbReference type="SAM" id="MobiDB-lite"/>
    </source>
</evidence>
<dbReference type="EMBL" id="NSLI01000003">
    <property type="protein sequence ID" value="PAX08217.1"/>
    <property type="molecule type" value="Genomic_DNA"/>
</dbReference>
<evidence type="ECO:0000259" key="4">
    <source>
        <dbReference type="PROSITE" id="PS50268"/>
    </source>
</evidence>
<dbReference type="GO" id="GO:0005509">
    <property type="term" value="F:calcium ion binding"/>
    <property type="evidence" value="ECO:0007669"/>
    <property type="project" value="InterPro"/>
</dbReference>
<dbReference type="InterPro" id="IPR010221">
    <property type="entry name" value="VCBS_dom"/>
</dbReference>
<dbReference type="PANTHER" id="PTHR38340">
    <property type="entry name" value="S-LAYER PROTEIN"/>
    <property type="match status" value="1"/>
</dbReference>